<evidence type="ECO:0000313" key="3">
    <source>
        <dbReference type="EMBL" id="AKT35917.1"/>
    </source>
</evidence>
<sequence>MKYLLMMNIPNGGPDHRLSWPQQIASWPRQDVEAHMAHMTRLAQKLRAAGELVVAEGLAGSDQAKLVRARKDGEPITDGVFPETKEFLAGYWIVNVESPERACAIAAEASAAPGLGGAPLDLGIEVRQILDAPPADLA</sequence>
<dbReference type="Gene3D" id="3.30.70.1060">
    <property type="entry name" value="Dimeric alpha+beta barrel"/>
    <property type="match status" value="1"/>
</dbReference>
<dbReference type="SUPFAM" id="SSF54909">
    <property type="entry name" value="Dimeric alpha+beta barrel"/>
    <property type="match status" value="1"/>
</dbReference>
<dbReference type="EMBL" id="CP012159">
    <property type="protein sequence ID" value="AKT35917.1"/>
    <property type="molecule type" value="Genomic_DNA"/>
</dbReference>
<dbReference type="Proteomes" id="UP000067626">
    <property type="component" value="Chromosome"/>
</dbReference>
<name>A0A0K1E5E4_CHOCO</name>
<gene>
    <name evidence="3" type="ORF">CMC5_000280</name>
</gene>
<dbReference type="InterPro" id="IPR005545">
    <property type="entry name" value="YCII"/>
</dbReference>
<dbReference type="Pfam" id="PF03795">
    <property type="entry name" value="YCII"/>
    <property type="match status" value="1"/>
</dbReference>
<keyword evidence="4" id="KW-1185">Reference proteome</keyword>
<dbReference type="STRING" id="52.CMC5_000280"/>
<dbReference type="PANTHER" id="PTHR35174:SF3">
    <property type="entry name" value="BLL7171 PROTEIN"/>
    <property type="match status" value="1"/>
</dbReference>
<dbReference type="PATRIC" id="fig|52.7.peg.30"/>
<evidence type="ECO:0000259" key="2">
    <source>
        <dbReference type="Pfam" id="PF03795"/>
    </source>
</evidence>
<accession>A0A0K1E5E4</accession>
<evidence type="ECO:0000313" key="4">
    <source>
        <dbReference type="Proteomes" id="UP000067626"/>
    </source>
</evidence>
<evidence type="ECO:0000256" key="1">
    <source>
        <dbReference type="ARBA" id="ARBA00007689"/>
    </source>
</evidence>
<organism evidence="3 4">
    <name type="scientific">Chondromyces crocatus</name>
    <dbReference type="NCBI Taxonomy" id="52"/>
    <lineage>
        <taxon>Bacteria</taxon>
        <taxon>Pseudomonadati</taxon>
        <taxon>Myxococcota</taxon>
        <taxon>Polyangia</taxon>
        <taxon>Polyangiales</taxon>
        <taxon>Polyangiaceae</taxon>
        <taxon>Chondromyces</taxon>
    </lineage>
</organism>
<protein>
    <recommendedName>
        <fullName evidence="2">YCII-related domain-containing protein</fullName>
    </recommendedName>
</protein>
<dbReference type="OrthoDB" id="9807535at2"/>
<feature type="domain" description="YCII-related" evidence="2">
    <location>
        <begin position="30"/>
        <end position="110"/>
    </location>
</feature>
<dbReference type="PANTHER" id="PTHR35174">
    <property type="entry name" value="BLL7171 PROTEIN-RELATED"/>
    <property type="match status" value="1"/>
</dbReference>
<comment type="similarity">
    <text evidence="1">Belongs to the YciI family.</text>
</comment>
<reference evidence="3 4" key="1">
    <citation type="submission" date="2015-07" db="EMBL/GenBank/DDBJ databases">
        <title>Genome analysis of myxobacterium Chondromyces crocatus Cm c5 reveals a high potential for natural compound synthesis and the genetic basis for the loss of fruiting body formation.</title>
        <authorList>
            <person name="Zaburannyi N."/>
            <person name="Bunk B."/>
            <person name="Maier J."/>
            <person name="Overmann J."/>
            <person name="Mueller R."/>
        </authorList>
    </citation>
    <scope>NUCLEOTIDE SEQUENCE [LARGE SCALE GENOMIC DNA]</scope>
    <source>
        <strain evidence="3 4">Cm c5</strain>
    </source>
</reference>
<dbReference type="AlphaFoldDB" id="A0A0K1E5E4"/>
<dbReference type="InterPro" id="IPR011008">
    <property type="entry name" value="Dimeric_a/b-barrel"/>
</dbReference>
<dbReference type="KEGG" id="ccro:CMC5_000280"/>
<dbReference type="RefSeq" id="WP_050428510.1">
    <property type="nucleotide sequence ID" value="NZ_CP012159.1"/>
</dbReference>
<proteinExistence type="inferred from homology"/>